<reference evidence="2" key="1">
    <citation type="journal article" date="2014" name="Int. J. Syst. Evol. Microbiol.">
        <title>Complete genome sequence of Corynebacterium casei LMG S-19264T (=DSM 44701T), isolated from a smear-ripened cheese.</title>
        <authorList>
            <consortium name="US DOE Joint Genome Institute (JGI-PGF)"/>
            <person name="Walter F."/>
            <person name="Albersmeier A."/>
            <person name="Kalinowski J."/>
            <person name="Ruckert C."/>
        </authorList>
    </citation>
    <scope>NUCLEOTIDE SEQUENCE</scope>
    <source>
        <strain evidence="2">CGMCC 1.12827</strain>
    </source>
</reference>
<dbReference type="RefSeq" id="WP_188586772.1">
    <property type="nucleotide sequence ID" value="NZ_BMGC01000015.1"/>
</dbReference>
<dbReference type="PANTHER" id="PTHR34853">
    <property type="match status" value="1"/>
</dbReference>
<comment type="caution">
    <text evidence="2">The sequence shown here is derived from an EMBL/GenBank/DDBJ whole genome shotgun (WGS) entry which is preliminary data.</text>
</comment>
<reference evidence="2" key="2">
    <citation type="submission" date="2020-09" db="EMBL/GenBank/DDBJ databases">
        <authorList>
            <person name="Sun Q."/>
            <person name="Zhou Y."/>
        </authorList>
    </citation>
    <scope>NUCLEOTIDE SEQUENCE</scope>
    <source>
        <strain evidence="2">CGMCC 1.12827</strain>
    </source>
</reference>
<dbReference type="AlphaFoldDB" id="A0A916WU97"/>
<evidence type="ECO:0000313" key="3">
    <source>
        <dbReference type="Proteomes" id="UP000621454"/>
    </source>
</evidence>
<dbReference type="PROSITE" id="PS51318">
    <property type="entry name" value="TAT"/>
    <property type="match status" value="1"/>
</dbReference>
<dbReference type="InterPro" id="IPR029058">
    <property type="entry name" value="AB_hydrolase_fold"/>
</dbReference>
<dbReference type="GO" id="GO:0016042">
    <property type="term" value="P:lipid catabolic process"/>
    <property type="evidence" value="ECO:0007669"/>
    <property type="project" value="InterPro"/>
</dbReference>
<proteinExistence type="predicted"/>
<dbReference type="PIRSF" id="PIRSF029171">
    <property type="entry name" value="Esterase_LipA"/>
    <property type="match status" value="1"/>
</dbReference>
<dbReference type="Gene3D" id="3.40.50.1820">
    <property type="entry name" value="alpha/beta hydrolase"/>
    <property type="match status" value="2"/>
</dbReference>
<dbReference type="EMBL" id="BMGC01000015">
    <property type="protein sequence ID" value="GGB34686.1"/>
    <property type="molecule type" value="Genomic_DNA"/>
</dbReference>
<dbReference type="Proteomes" id="UP000621454">
    <property type="component" value="Unassembled WGS sequence"/>
</dbReference>
<keyword evidence="1" id="KW-0732">Signal</keyword>
<dbReference type="GO" id="GO:0004806">
    <property type="term" value="F:triacylglycerol lipase activity"/>
    <property type="evidence" value="ECO:0007669"/>
    <property type="project" value="InterPro"/>
</dbReference>
<dbReference type="Pfam" id="PF03583">
    <property type="entry name" value="LIP"/>
    <property type="match status" value="1"/>
</dbReference>
<dbReference type="SUPFAM" id="SSF53474">
    <property type="entry name" value="alpha/beta-Hydrolases"/>
    <property type="match status" value="1"/>
</dbReference>
<accession>A0A916WU97</accession>
<dbReference type="PANTHER" id="PTHR34853:SF1">
    <property type="entry name" value="LIPASE 5"/>
    <property type="match status" value="1"/>
</dbReference>
<name>A0A916WU97_9ACTN</name>
<keyword evidence="3" id="KW-1185">Reference proteome</keyword>
<evidence type="ECO:0000313" key="2">
    <source>
        <dbReference type="EMBL" id="GGB34686.1"/>
    </source>
</evidence>
<sequence length="397" mass="42108">MPQRSRRRASLLRRAVLALGTTAVVAATSATTVIATAPASASTLPGTVTAVGPLAQQVTLPAAAYGKRITYWTKGVKDAPALSSAAIYFPPGKPPAGGWPVIAWAHGTTGLADHCAYSIGGPIEVQRDWSYLGTWMKQGYAIVATDYVGLGTPGLMPYLNGKVEAHSVVDSVKAATDLYPSLAKKYVVIGQSQGGGAAITTARYATQFQAKGLSYKGAVGTGVPAYIEDLVPLVARPEVKVTLGANSTSYILYILSGLRTSFPEWNLDSYLTPYGKYWVDKSETLCDTQAELTGLLDRNKVQIGKLFSRPLDQIPNLSATLKSYMGIPESGYDKPFFIGQGGLDTDVNTPGTLALVAKMKANGQPVTFRLYPDKDHAGTVNASKVDSVPFVKNLFAH</sequence>
<gene>
    <name evidence="2" type="ORF">GCM10011489_23470</name>
</gene>
<feature type="chain" id="PRO_5038577930" evidence="1">
    <location>
        <begin position="27"/>
        <end position="397"/>
    </location>
</feature>
<evidence type="ECO:0000256" key="1">
    <source>
        <dbReference type="SAM" id="SignalP"/>
    </source>
</evidence>
<protein>
    <submittedName>
        <fullName evidence="2">Lipase</fullName>
    </submittedName>
</protein>
<feature type="signal peptide" evidence="1">
    <location>
        <begin position="1"/>
        <end position="26"/>
    </location>
</feature>
<dbReference type="InterPro" id="IPR005152">
    <property type="entry name" value="Lipase_secreted"/>
</dbReference>
<dbReference type="InterPro" id="IPR006311">
    <property type="entry name" value="TAT_signal"/>
</dbReference>
<organism evidence="2 3">
    <name type="scientific">Gordonia jinhuaensis</name>
    <dbReference type="NCBI Taxonomy" id="1517702"/>
    <lineage>
        <taxon>Bacteria</taxon>
        <taxon>Bacillati</taxon>
        <taxon>Actinomycetota</taxon>
        <taxon>Actinomycetes</taxon>
        <taxon>Mycobacteriales</taxon>
        <taxon>Gordoniaceae</taxon>
        <taxon>Gordonia</taxon>
    </lineage>
</organism>